<keyword evidence="5" id="KW-1185">Reference proteome</keyword>
<dbReference type="EMBL" id="JARKHS020025038">
    <property type="protein sequence ID" value="KAK8767746.1"/>
    <property type="molecule type" value="Genomic_DNA"/>
</dbReference>
<organism evidence="4 5">
    <name type="scientific">Amblyomma americanum</name>
    <name type="common">Lone star tick</name>
    <dbReference type="NCBI Taxonomy" id="6943"/>
    <lineage>
        <taxon>Eukaryota</taxon>
        <taxon>Metazoa</taxon>
        <taxon>Ecdysozoa</taxon>
        <taxon>Arthropoda</taxon>
        <taxon>Chelicerata</taxon>
        <taxon>Arachnida</taxon>
        <taxon>Acari</taxon>
        <taxon>Parasitiformes</taxon>
        <taxon>Ixodida</taxon>
        <taxon>Ixodoidea</taxon>
        <taxon>Ixodidae</taxon>
        <taxon>Amblyomminae</taxon>
        <taxon>Amblyomma</taxon>
    </lineage>
</organism>
<dbReference type="GO" id="GO:0004222">
    <property type="term" value="F:metalloendopeptidase activity"/>
    <property type="evidence" value="ECO:0007669"/>
    <property type="project" value="InterPro"/>
</dbReference>
<keyword evidence="2" id="KW-0472">Membrane</keyword>
<comment type="caution">
    <text evidence="4">The sequence shown here is derived from an EMBL/GenBank/DDBJ whole genome shotgun (WGS) entry which is preliminary data.</text>
</comment>
<evidence type="ECO:0000256" key="2">
    <source>
        <dbReference type="SAM" id="Phobius"/>
    </source>
</evidence>
<reference evidence="4 5" key="1">
    <citation type="journal article" date="2023" name="Arcadia Sci">
        <title>De novo assembly of a long-read Amblyomma americanum tick genome.</title>
        <authorList>
            <person name="Chou S."/>
            <person name="Poskanzer K.E."/>
            <person name="Rollins M."/>
            <person name="Thuy-Boun P.S."/>
        </authorList>
    </citation>
    <scope>NUCLEOTIDE SEQUENCE [LARGE SCALE GENOMIC DNA]</scope>
    <source>
        <strain evidence="4">F_SG_1</strain>
        <tissue evidence="4">Salivary glands</tissue>
    </source>
</reference>
<name>A0AAQ4DZ56_AMBAM</name>
<feature type="domain" description="Peptidase M13 C-terminal" evidence="3">
    <location>
        <begin position="547"/>
        <end position="716"/>
    </location>
</feature>
<keyword evidence="2" id="KW-0812">Transmembrane</keyword>
<dbReference type="InterPro" id="IPR018497">
    <property type="entry name" value="Peptidase_M13_C"/>
</dbReference>
<evidence type="ECO:0000259" key="3">
    <source>
        <dbReference type="Pfam" id="PF01431"/>
    </source>
</evidence>
<evidence type="ECO:0000313" key="4">
    <source>
        <dbReference type="EMBL" id="KAK8767746.1"/>
    </source>
</evidence>
<evidence type="ECO:0000313" key="5">
    <source>
        <dbReference type="Proteomes" id="UP001321473"/>
    </source>
</evidence>
<dbReference type="GO" id="GO:0016485">
    <property type="term" value="P:protein processing"/>
    <property type="evidence" value="ECO:0007669"/>
    <property type="project" value="TreeGrafter"/>
</dbReference>
<gene>
    <name evidence="4" type="ORF">V5799_005472</name>
</gene>
<keyword evidence="2" id="KW-1133">Transmembrane helix</keyword>
<dbReference type="PROSITE" id="PS51885">
    <property type="entry name" value="NEPRILYSIN"/>
    <property type="match status" value="1"/>
</dbReference>
<feature type="transmembrane region" description="Helical" evidence="2">
    <location>
        <begin position="75"/>
        <end position="98"/>
    </location>
</feature>
<dbReference type="Gene3D" id="3.40.390.10">
    <property type="entry name" value="Collagenase (Catalytic Domain)"/>
    <property type="match status" value="2"/>
</dbReference>
<dbReference type="InterPro" id="IPR024079">
    <property type="entry name" value="MetalloPept_cat_dom_sf"/>
</dbReference>
<dbReference type="Pfam" id="PF01431">
    <property type="entry name" value="Peptidase_M13"/>
    <property type="match status" value="1"/>
</dbReference>
<dbReference type="AlphaFoldDB" id="A0AAQ4DZ56"/>
<dbReference type="Proteomes" id="UP001321473">
    <property type="component" value="Unassembled WGS sequence"/>
</dbReference>
<proteinExistence type="predicted"/>
<dbReference type="PANTHER" id="PTHR11733:SF241">
    <property type="entry name" value="GH26575P-RELATED"/>
    <property type="match status" value="1"/>
</dbReference>
<protein>
    <recommendedName>
        <fullName evidence="3">Peptidase M13 C-terminal domain-containing protein</fullName>
    </recommendedName>
</protein>
<feature type="compositionally biased region" description="Low complexity" evidence="1">
    <location>
        <begin position="44"/>
        <end position="67"/>
    </location>
</feature>
<dbReference type="PANTHER" id="PTHR11733">
    <property type="entry name" value="ZINC METALLOPROTEASE FAMILY M13 NEPRILYSIN-RELATED"/>
    <property type="match status" value="1"/>
</dbReference>
<feature type="region of interest" description="Disordered" evidence="1">
    <location>
        <begin position="41"/>
        <end position="69"/>
    </location>
</feature>
<dbReference type="GO" id="GO:0005886">
    <property type="term" value="C:plasma membrane"/>
    <property type="evidence" value="ECO:0007669"/>
    <property type="project" value="TreeGrafter"/>
</dbReference>
<evidence type="ECO:0000256" key="1">
    <source>
        <dbReference type="SAM" id="MobiDB-lite"/>
    </source>
</evidence>
<dbReference type="InterPro" id="IPR000718">
    <property type="entry name" value="Peptidase_M13"/>
</dbReference>
<sequence>MTEAEPLPGPQPAPENIPEIVLLPKPQPTVVVANGGVSAKSEPQAVSQVQQQHSGQQTTAAAQGVSGEPSPRGSFSLGATIAATLAFGFLVVAAYAFVRPFPLRERSDCETDDCMQHAFLLSAALNRSLDPCEDFGAYVCSAWLSSSAHSRSLQEDLWYRWTKQTAHQLVRQRLFPEARPMVKAATMLQRCLDMDGDSSRENTRIFHHFLRQRNLSAAPGEQTVAGAHALDVLLDLAINWRMPLWFSVAMLSGHSADSVGLLIDYGRYDPYWVNSAPPHVSNGTEREDVAMDQFILQTLRDLSDTKLQFKPRIIRIVNITKLTPDWSSQLWLEFLNKHLAPAFKLTVKSQVLLTDSNLLEVIGGAVARYGNQAVLQHIVRVLNKTFSNLASTSTPYFYDPEESYSAQPENATLVCQLQVEDVFKPVLAISHVMAKKLVARRANADDILNTVLHAAGILLENTKWTGEKTTTRALNRIATASVKLWPEGQLMDGTILSDLYRSFPNGREAYVREMIESRATIRSYLGTEYYAHLTATPHGGRQPYLSYNVFNNSFTISVSALSTPLYYPEGTLTMNYGGLGSRFAAWLLRAIDNDDLSLGPEGWTLDKTESMYMKAPCVDVSFPGFYPNLPSLELAHKAYLDALRRTGKSEDDKLASLDEFSAEQVFFLSFCQPMCRISDNLKTSAECNVAVRNFKPFAKAFRCKRGSNMNPDQKCAFFTSS</sequence>
<dbReference type="SUPFAM" id="SSF55486">
    <property type="entry name" value="Metalloproteases ('zincins'), catalytic domain"/>
    <property type="match status" value="1"/>
</dbReference>
<accession>A0AAQ4DZ56</accession>